<evidence type="ECO:0000256" key="4">
    <source>
        <dbReference type="ARBA" id="ARBA00023163"/>
    </source>
</evidence>
<dbReference type="InterPro" id="IPR001965">
    <property type="entry name" value="Znf_PHD"/>
</dbReference>
<dbReference type="SUPFAM" id="SSF57903">
    <property type="entry name" value="FYVE/PHD zinc finger"/>
    <property type="match status" value="1"/>
</dbReference>
<feature type="compositionally biased region" description="Basic and acidic residues" evidence="5">
    <location>
        <begin position="516"/>
        <end position="529"/>
    </location>
</feature>
<dbReference type="VEuPathDB" id="AmoebaDB:FDP41_004607"/>
<dbReference type="VEuPathDB" id="AmoebaDB:NfTy_082860"/>
<dbReference type="EMBL" id="VFQX01000038">
    <property type="protein sequence ID" value="KAF0976380.1"/>
    <property type="molecule type" value="Genomic_DNA"/>
</dbReference>
<evidence type="ECO:0000313" key="7">
    <source>
        <dbReference type="EMBL" id="KAF0976380.1"/>
    </source>
</evidence>
<proteinExistence type="predicted"/>
<dbReference type="AlphaFoldDB" id="A0A6A5BRE1"/>
<feature type="compositionally biased region" description="Basic residues" evidence="5">
    <location>
        <begin position="363"/>
        <end position="373"/>
    </location>
</feature>
<accession>A0A6A5BRE1</accession>
<gene>
    <name evidence="7" type="ORF">FDP41_004607</name>
</gene>
<protein>
    <recommendedName>
        <fullName evidence="6">HTH HARE-type domain-containing protein</fullName>
    </recommendedName>
</protein>
<dbReference type="InterPro" id="IPR007759">
    <property type="entry name" value="Asxl_HARE-HTH"/>
</dbReference>
<dbReference type="Proteomes" id="UP000444721">
    <property type="component" value="Unassembled WGS sequence"/>
</dbReference>
<dbReference type="Gene3D" id="3.30.40.10">
    <property type="entry name" value="Zinc/RING finger domain, C3HC4 (zinc finger)"/>
    <property type="match status" value="1"/>
</dbReference>
<feature type="compositionally biased region" description="Low complexity" evidence="5">
    <location>
        <begin position="146"/>
        <end position="175"/>
    </location>
</feature>
<dbReference type="GO" id="GO:0006355">
    <property type="term" value="P:regulation of DNA-templated transcription"/>
    <property type="evidence" value="ECO:0007669"/>
    <property type="project" value="InterPro"/>
</dbReference>
<dbReference type="CDD" id="cd15568">
    <property type="entry name" value="PHD5_NSD"/>
    <property type="match status" value="1"/>
</dbReference>
<dbReference type="RefSeq" id="XP_044561093.1">
    <property type="nucleotide sequence ID" value="XM_044708040.1"/>
</dbReference>
<dbReference type="PROSITE" id="PS51913">
    <property type="entry name" value="HTH_HARE"/>
    <property type="match status" value="1"/>
</dbReference>
<feature type="region of interest" description="Disordered" evidence="5">
    <location>
        <begin position="135"/>
        <end position="177"/>
    </location>
</feature>
<dbReference type="PANTHER" id="PTHR46695:SF5">
    <property type="entry name" value="RNA POLYMERASE-ASSOCIATED PROTEIN RTF1 HOMOLOG"/>
    <property type="match status" value="1"/>
</dbReference>
<comment type="caution">
    <text evidence="7">The sequence shown here is derived from an EMBL/GenBank/DDBJ whole genome shotgun (WGS) entry which is preliminary data.</text>
</comment>
<dbReference type="VEuPathDB" id="AmoebaDB:NF0128300"/>
<dbReference type="InterPro" id="IPR013083">
    <property type="entry name" value="Znf_RING/FYVE/PHD"/>
</dbReference>
<evidence type="ECO:0000313" key="8">
    <source>
        <dbReference type="Proteomes" id="UP000444721"/>
    </source>
</evidence>
<evidence type="ECO:0000256" key="1">
    <source>
        <dbReference type="ARBA" id="ARBA00022723"/>
    </source>
</evidence>
<organism evidence="7 8">
    <name type="scientific">Naegleria fowleri</name>
    <name type="common">Brain eating amoeba</name>
    <dbReference type="NCBI Taxonomy" id="5763"/>
    <lineage>
        <taxon>Eukaryota</taxon>
        <taxon>Discoba</taxon>
        <taxon>Heterolobosea</taxon>
        <taxon>Tetramitia</taxon>
        <taxon>Eutetramitia</taxon>
        <taxon>Vahlkampfiidae</taxon>
        <taxon>Naegleria</taxon>
    </lineage>
</organism>
<dbReference type="GO" id="GO:0008270">
    <property type="term" value="F:zinc ion binding"/>
    <property type="evidence" value="ECO:0007669"/>
    <property type="project" value="UniProtKB-KW"/>
</dbReference>
<dbReference type="GeneID" id="68111825"/>
<feature type="region of interest" description="Disordered" evidence="5">
    <location>
        <begin position="245"/>
        <end position="267"/>
    </location>
</feature>
<sequence>MHSSDPSMLDQVRLFNVIAERTSDQLNSSSVGMKESYQKNQTAATFSIRSVDNNNNIDQILFILNCNGMTRDFEDFTRRHIPSVHPVHNVEHVMGISNRLYSDDDDDEFLLNNDHCDPKVHLVLHQGCNDQENTVRHHSLHHHDGTSISSNELQSNSPSSSTNSCPNTTTSSPYNMIRDDHHTLCKKFSSDTRSVALNSGDHSSSMLSQQLYHSSMSSHCGHSQHSCNTSDDIHTTSQNCDAAVESLSNHHPQIHSRSSNKNRSTRRTTEMLSNNINNKRFSVDSVMVVDCHDNLASSPSALSNDDHVIVSQNSSQRNELENNSTTQHHDSLIPVQPYKDFKTFEKCESTESSSSESEEEKRDKKKERKRKTKPTTVLSLNEDSSQKYHSFRDASVIVLSEVNKPLTATDLTKLIFERKLVKSAGKTPERTVAAMMYQEIKKKKNASTFSLFGSGLFGLTAWKATTSSSTVDHEDQDDSVSIYTSSSSKSFDVTTNSNPESHEIKDSTKKKRKKHMTNEKNRQTEEEVIAKRKPRRLIQHLPFKVLSGIANDEENVSISTPRKKKKDKREYVKDQDIGLTELSSKDLFSVYLSRLEAKEETKVHEDECFICKNGGELICCDFKCCTKVYHLECVGLTEIPSGDWVCPQHFCSECNSSSVVKKCFTCPYSVCDEHVSFMKDKIDLERFVCSHCKSLCEKHGLMSNSKH</sequence>
<keyword evidence="1" id="KW-0479">Metal-binding</keyword>
<evidence type="ECO:0000256" key="2">
    <source>
        <dbReference type="ARBA" id="ARBA00022771"/>
    </source>
</evidence>
<dbReference type="Pfam" id="PF23011">
    <property type="entry name" value="PHD-1st_NSD"/>
    <property type="match status" value="1"/>
</dbReference>
<feature type="compositionally biased region" description="Polar residues" evidence="5">
    <location>
        <begin position="312"/>
        <end position="326"/>
    </location>
</feature>
<dbReference type="SMART" id="SM00249">
    <property type="entry name" value="PHD"/>
    <property type="match status" value="1"/>
</dbReference>
<evidence type="ECO:0000259" key="6">
    <source>
        <dbReference type="PROSITE" id="PS51913"/>
    </source>
</evidence>
<dbReference type="PANTHER" id="PTHR46695">
    <property type="entry name" value="ZINC FINGER CCCH DOMAIN-CONTAINING PROTEIN 44-RELATED"/>
    <property type="match status" value="1"/>
</dbReference>
<feature type="region of interest" description="Disordered" evidence="5">
    <location>
        <begin position="312"/>
        <end position="384"/>
    </location>
</feature>
<keyword evidence="4" id="KW-0804">Transcription</keyword>
<feature type="compositionally biased region" description="Basic and acidic residues" evidence="5">
    <location>
        <begin position="339"/>
        <end position="349"/>
    </location>
</feature>
<reference evidence="7 8" key="1">
    <citation type="journal article" date="2019" name="Sci. Rep.">
        <title>Nanopore sequencing improves the draft genome of the human pathogenic amoeba Naegleria fowleri.</title>
        <authorList>
            <person name="Liechti N."/>
            <person name="Schurch N."/>
            <person name="Bruggmann R."/>
            <person name="Wittwer M."/>
        </authorList>
    </citation>
    <scope>NUCLEOTIDE SEQUENCE [LARGE SCALE GENOMIC DNA]</scope>
    <source>
        <strain evidence="7 8">ATCC 30894</strain>
    </source>
</reference>
<feature type="domain" description="HTH HARE-type" evidence="6">
    <location>
        <begin position="389"/>
        <end position="462"/>
    </location>
</feature>
<dbReference type="InterPro" id="IPR059153">
    <property type="entry name" value="NSD_PHD-1st"/>
</dbReference>
<dbReference type="OrthoDB" id="422362at2759"/>
<keyword evidence="3" id="KW-0862">Zinc</keyword>
<evidence type="ECO:0000256" key="3">
    <source>
        <dbReference type="ARBA" id="ARBA00022833"/>
    </source>
</evidence>
<keyword evidence="8" id="KW-1185">Reference proteome</keyword>
<feature type="compositionally biased region" description="Basic residues" evidence="5">
    <location>
        <begin position="252"/>
        <end position="266"/>
    </location>
</feature>
<keyword evidence="2" id="KW-0863">Zinc-finger</keyword>
<feature type="region of interest" description="Disordered" evidence="5">
    <location>
        <begin position="488"/>
        <end position="529"/>
    </location>
</feature>
<dbReference type="InterPro" id="IPR011011">
    <property type="entry name" value="Znf_FYVE_PHD"/>
</dbReference>
<evidence type="ECO:0000256" key="5">
    <source>
        <dbReference type="SAM" id="MobiDB-lite"/>
    </source>
</evidence>
<dbReference type="Pfam" id="PF05066">
    <property type="entry name" value="HARE-HTH"/>
    <property type="match status" value="1"/>
</dbReference>
<name>A0A6A5BRE1_NAEFO</name>
<feature type="compositionally biased region" description="Polar residues" evidence="5">
    <location>
        <begin position="374"/>
        <end position="383"/>
    </location>
</feature>